<dbReference type="Pfam" id="PF02371">
    <property type="entry name" value="Transposase_20"/>
    <property type="match status" value="1"/>
</dbReference>
<dbReference type="GO" id="GO:0003677">
    <property type="term" value="F:DNA binding"/>
    <property type="evidence" value="ECO:0007669"/>
    <property type="project" value="InterPro"/>
</dbReference>
<protein>
    <submittedName>
        <fullName evidence="3">IS110 family transposase</fullName>
    </submittedName>
</protein>
<dbReference type="AlphaFoldDB" id="A0AAD0S9T9"/>
<proteinExistence type="predicted"/>
<dbReference type="GeneID" id="99507509"/>
<dbReference type="EMBL" id="CP032091">
    <property type="protein sequence ID" value="AXV67331.1"/>
    <property type="molecule type" value="Genomic_DNA"/>
</dbReference>
<dbReference type="GO" id="GO:0006313">
    <property type="term" value="P:DNA transposition"/>
    <property type="evidence" value="ECO:0007669"/>
    <property type="project" value="InterPro"/>
</dbReference>
<geneLocation type="plasmid" evidence="3 4">
    <name>unnamed1</name>
</geneLocation>
<dbReference type="PANTHER" id="PTHR33055">
    <property type="entry name" value="TRANSPOSASE FOR INSERTION SEQUENCE ELEMENT IS1111A"/>
    <property type="match status" value="1"/>
</dbReference>
<dbReference type="Pfam" id="PF01548">
    <property type="entry name" value="DEDD_Tnp_IS110"/>
    <property type="match status" value="1"/>
</dbReference>
<dbReference type="InterPro" id="IPR047650">
    <property type="entry name" value="Transpos_IS110"/>
</dbReference>
<evidence type="ECO:0000313" key="4">
    <source>
        <dbReference type="Proteomes" id="UP000264605"/>
    </source>
</evidence>
<dbReference type="GO" id="GO:0004803">
    <property type="term" value="F:transposase activity"/>
    <property type="evidence" value="ECO:0007669"/>
    <property type="project" value="InterPro"/>
</dbReference>
<organism evidence="3 4">
    <name type="scientific">Pseudoalteromonas lipolytica</name>
    <dbReference type="NCBI Taxonomy" id="570156"/>
    <lineage>
        <taxon>Bacteria</taxon>
        <taxon>Pseudomonadati</taxon>
        <taxon>Pseudomonadota</taxon>
        <taxon>Gammaproteobacteria</taxon>
        <taxon>Alteromonadales</taxon>
        <taxon>Pseudoalteromonadaceae</taxon>
        <taxon>Pseudoalteromonas</taxon>
    </lineage>
</organism>
<accession>A0AAD0S9T9</accession>
<gene>
    <name evidence="3" type="ORF">D0907_18660</name>
</gene>
<reference evidence="3 4" key="1">
    <citation type="submission" date="2018-08" db="EMBL/GenBank/DDBJ databases">
        <title>Draft genome sequence of Pseudoalteromonas donghaensis HJ51.</title>
        <authorList>
            <person name="Oh J."/>
            <person name="Roh D."/>
        </authorList>
    </citation>
    <scope>NUCLEOTIDE SEQUENCE [LARGE SCALE GENOMIC DNA]</scope>
    <source>
        <strain evidence="3 4">HJ51</strain>
        <plasmid evidence="3 4">unnamed1</plasmid>
    </source>
</reference>
<dbReference type="PANTHER" id="PTHR33055:SF3">
    <property type="entry name" value="PUTATIVE TRANSPOSASE FOR IS117-RELATED"/>
    <property type="match status" value="1"/>
</dbReference>
<dbReference type="KEGG" id="pdj:D0907_18660"/>
<feature type="domain" description="Transposase IS110-like N-terminal" evidence="1">
    <location>
        <begin position="9"/>
        <end position="142"/>
    </location>
</feature>
<sequence>MTQSSTITIDLAKTVFQVAFFNKFGVLKSNEKMTERKMLSFIVNHPEAIICMEACSSAHYYGRKFEGQGHKVKLIPPHIVAKYRAGNKNDANDALAIYEALKRPNIYSVAVKSISQQDLASLLKLRKGYIKQRTQVSNRARGLGAEYGVKLPEGITSLKKRLPDILEDDGNQLTPASRFILADLLEEVHRLDSKIKHATAQLVELAKSIPECELLTSLPGVQWITASALYARLGNGSEYKYGRNASASVGLVPSHSGSGGKNKLYGITKRGDKYLRSLVTHGARAVVSNIRDKQDKLSCWIRALSSKHHFNKITIAVANKLVRMALAMLKSATPYRADLA</sequence>
<dbReference type="RefSeq" id="WP_118844996.1">
    <property type="nucleotide sequence ID" value="NZ_CP032091.1"/>
</dbReference>
<dbReference type="NCBIfam" id="NF033542">
    <property type="entry name" value="transpos_IS110"/>
    <property type="match status" value="1"/>
</dbReference>
<dbReference type="InterPro" id="IPR002525">
    <property type="entry name" value="Transp_IS110-like_N"/>
</dbReference>
<dbReference type="InterPro" id="IPR003346">
    <property type="entry name" value="Transposase_20"/>
</dbReference>
<keyword evidence="3" id="KW-0614">Plasmid</keyword>
<evidence type="ECO:0000313" key="3">
    <source>
        <dbReference type="EMBL" id="AXV67331.1"/>
    </source>
</evidence>
<evidence type="ECO:0000259" key="2">
    <source>
        <dbReference type="Pfam" id="PF02371"/>
    </source>
</evidence>
<dbReference type="Proteomes" id="UP000264605">
    <property type="component" value="Plasmid unnamed1"/>
</dbReference>
<evidence type="ECO:0000259" key="1">
    <source>
        <dbReference type="Pfam" id="PF01548"/>
    </source>
</evidence>
<feature type="domain" description="Transposase IS116/IS110/IS902 C-terminal" evidence="2">
    <location>
        <begin position="212"/>
        <end position="291"/>
    </location>
</feature>
<name>A0AAD0S9T9_9GAMM</name>